<dbReference type="GO" id="GO:0071555">
    <property type="term" value="P:cell wall organization"/>
    <property type="evidence" value="ECO:0007669"/>
    <property type="project" value="UniProtKB-UniRule"/>
</dbReference>
<feature type="transmembrane region" description="Helical" evidence="10">
    <location>
        <begin position="183"/>
        <end position="208"/>
    </location>
</feature>
<comment type="pathway">
    <text evidence="10">Cell wall biogenesis; peptidoglycan biosynthesis.</text>
</comment>
<dbReference type="GO" id="GO:0009252">
    <property type="term" value="P:peptidoglycan biosynthetic process"/>
    <property type="evidence" value="ECO:0007669"/>
    <property type="project" value="UniProtKB-UniRule"/>
</dbReference>
<feature type="transmembrane region" description="Helical" evidence="10">
    <location>
        <begin position="266"/>
        <end position="284"/>
    </location>
</feature>
<dbReference type="RefSeq" id="WP_081506103.1">
    <property type="nucleotide sequence ID" value="NZ_CP020474.1"/>
</dbReference>
<evidence type="ECO:0000256" key="3">
    <source>
        <dbReference type="ARBA" id="ARBA00022692"/>
    </source>
</evidence>
<feature type="transmembrane region" description="Helical" evidence="10">
    <location>
        <begin position="83"/>
        <end position="109"/>
    </location>
</feature>
<proteinExistence type="inferred from homology"/>
<evidence type="ECO:0000256" key="1">
    <source>
        <dbReference type="ARBA" id="ARBA00004651"/>
    </source>
</evidence>
<dbReference type="PRINTS" id="PR01806">
    <property type="entry name" value="VIRFACTRMVIN"/>
</dbReference>
<dbReference type="GO" id="GO:0015648">
    <property type="term" value="F:lipid-linked peptidoglycan transporter activity"/>
    <property type="evidence" value="ECO:0007669"/>
    <property type="project" value="UniProtKB-UniRule"/>
</dbReference>
<sequence>MLRKLGTVSGLTLVSRLLGFLRDVVLAATLGAGPVADAFMLAFRLPNHFRALLAEGAFNAAFLPTWAAADASGRDSARLGAEILGWLTLANLVLLSLALGATGWMLAVLAPGLSPADETWPLVVTLTRITFPYLLCMSLVAFLAALLNGRDHFAAPAAAPILLNLCMIGALLMAQHFPSTAHAAAWGVMVSGVAQVILLAGAAGRAGLPLPRPRLGLSPDTRLVFRRLGPAILTSGALQVAIFADTIIATFLPSGSLSHLYYADRLYQLPIGLIGVALGTVILPDIGRRAGLGDEMGMRAVLDRALLICLAVGVPVAVMMATLGDWALRILFVRGAFDLAAAEASAAILAAYALGLVPALALRSLVAGFHGRGDTRTPLRLLVAATVVNIALKIALTPWLGAAGLAVATSAGIALYAALLFQTGRTRGFLTGPSARSSAILIASGAVSALAIWWWRDAILDALVAVGPAGGLLTAFLVVVSLSGAFHGAATFVALKVGHTRP</sequence>
<evidence type="ECO:0000256" key="8">
    <source>
        <dbReference type="ARBA" id="ARBA00060041"/>
    </source>
</evidence>
<keyword evidence="4 10" id="KW-0133">Cell shape</keyword>
<feature type="transmembrane region" description="Helical" evidence="10">
    <location>
        <begin position="402"/>
        <end position="421"/>
    </location>
</feature>
<dbReference type="GO" id="GO:0034204">
    <property type="term" value="P:lipid translocation"/>
    <property type="evidence" value="ECO:0007669"/>
    <property type="project" value="TreeGrafter"/>
</dbReference>
<dbReference type="HAMAP" id="MF_02078">
    <property type="entry name" value="MurJ_MviN"/>
    <property type="match status" value="1"/>
</dbReference>
<evidence type="ECO:0000313" key="12">
    <source>
        <dbReference type="EMBL" id="ARE81603.1"/>
    </source>
</evidence>
<keyword evidence="2 10" id="KW-1003">Cell membrane</keyword>
<keyword evidence="10 11" id="KW-0813">Transport</keyword>
<evidence type="ECO:0000256" key="9">
    <source>
        <dbReference type="ARBA" id="ARBA00061532"/>
    </source>
</evidence>
<evidence type="ECO:0000256" key="4">
    <source>
        <dbReference type="ARBA" id="ARBA00022960"/>
    </source>
</evidence>
<comment type="subcellular location">
    <subcellularLocation>
        <location evidence="10">Cell inner membrane</location>
        <topology evidence="10">Multi-pass membrane protein</topology>
    </subcellularLocation>
    <subcellularLocation>
        <location evidence="1">Cell membrane</location>
        <topology evidence="1">Multi-pass membrane protein</topology>
    </subcellularLocation>
</comment>
<evidence type="ECO:0000256" key="10">
    <source>
        <dbReference type="HAMAP-Rule" id="MF_02078"/>
    </source>
</evidence>
<reference evidence="12 13" key="1">
    <citation type="submission" date="2017-03" db="EMBL/GenBank/DDBJ databases">
        <title>Genome Sequence of Roseovarius mucosus strain SMR3 Isolated from a culture of the Diatom Skeletonema marinoi.</title>
        <authorList>
            <person name="Topel M."/>
            <person name="Pinder M."/>
            <person name="Johansson O.N."/>
            <person name="Kourtchenko O."/>
            <person name="Godhe A."/>
            <person name="Clarke A.K."/>
        </authorList>
    </citation>
    <scope>NUCLEOTIDE SEQUENCE [LARGE SCALE GENOMIC DNA]</scope>
    <source>
        <strain evidence="12 13">SMR3</strain>
    </source>
</reference>
<accession>A0A1V0RIK8</accession>
<evidence type="ECO:0000256" key="11">
    <source>
        <dbReference type="PIRNR" id="PIRNR002869"/>
    </source>
</evidence>
<evidence type="ECO:0000256" key="7">
    <source>
        <dbReference type="ARBA" id="ARBA00023136"/>
    </source>
</evidence>
<dbReference type="AlphaFoldDB" id="A0A1V0RIK8"/>
<evidence type="ECO:0000256" key="6">
    <source>
        <dbReference type="ARBA" id="ARBA00022989"/>
    </source>
</evidence>
<dbReference type="NCBIfam" id="TIGR01695">
    <property type="entry name" value="murJ_mviN"/>
    <property type="match status" value="1"/>
</dbReference>
<dbReference type="PANTHER" id="PTHR47019:SF1">
    <property type="entry name" value="LIPID II FLIPPASE MURJ"/>
    <property type="match status" value="1"/>
</dbReference>
<dbReference type="GO" id="GO:0005886">
    <property type="term" value="C:plasma membrane"/>
    <property type="evidence" value="ECO:0007669"/>
    <property type="project" value="UniProtKB-SubCell"/>
</dbReference>
<comment type="function">
    <text evidence="8 10 11">Involved in peptidoglycan biosynthesis. Transports lipid-linked peptidoglycan precursors from the inner to the outer leaflet of the cytoplasmic membrane.</text>
</comment>
<organism evidence="12 13">
    <name type="scientific">Roseovarius mucosus</name>
    <dbReference type="NCBI Taxonomy" id="215743"/>
    <lineage>
        <taxon>Bacteria</taxon>
        <taxon>Pseudomonadati</taxon>
        <taxon>Pseudomonadota</taxon>
        <taxon>Alphaproteobacteria</taxon>
        <taxon>Rhodobacterales</taxon>
        <taxon>Roseobacteraceae</taxon>
        <taxon>Roseovarius</taxon>
    </lineage>
</organism>
<dbReference type="PANTHER" id="PTHR47019">
    <property type="entry name" value="LIPID II FLIPPASE MURJ"/>
    <property type="match status" value="1"/>
</dbReference>
<protein>
    <recommendedName>
        <fullName evidence="10">Probable lipid II flippase MurJ</fullName>
    </recommendedName>
</protein>
<dbReference type="InterPro" id="IPR051050">
    <property type="entry name" value="Lipid_II_flippase_MurJ/MviN"/>
</dbReference>
<dbReference type="UniPathway" id="UPA00219"/>
<name>A0A1V0RIK8_9RHOB</name>
<evidence type="ECO:0000313" key="13">
    <source>
        <dbReference type="Proteomes" id="UP000192273"/>
    </source>
</evidence>
<dbReference type="CDD" id="cd13123">
    <property type="entry name" value="MATE_MurJ_like"/>
    <property type="match status" value="1"/>
</dbReference>
<evidence type="ECO:0000256" key="2">
    <source>
        <dbReference type="ARBA" id="ARBA00022475"/>
    </source>
</evidence>
<feature type="transmembrane region" description="Helical" evidence="10">
    <location>
        <begin position="378"/>
        <end position="396"/>
    </location>
</feature>
<gene>
    <name evidence="10 12" type="primary">murJ</name>
    <name evidence="12" type="ORF">ROSMUCSMR3_00092</name>
</gene>
<keyword evidence="5 10" id="KW-0573">Peptidoglycan synthesis</keyword>
<dbReference type="InterPro" id="IPR004268">
    <property type="entry name" value="MurJ"/>
</dbReference>
<keyword evidence="10" id="KW-0997">Cell inner membrane</keyword>
<dbReference type="EMBL" id="CP020474">
    <property type="protein sequence ID" value="ARE81603.1"/>
    <property type="molecule type" value="Genomic_DNA"/>
</dbReference>
<dbReference type="KEGG" id="rmm:ROSMUCSMR3_00092"/>
<dbReference type="OrthoDB" id="9816572at2"/>
<dbReference type="Pfam" id="PF03023">
    <property type="entry name" value="MurJ"/>
    <property type="match status" value="1"/>
</dbReference>
<keyword evidence="6 10" id="KW-1133">Transmembrane helix</keyword>
<dbReference type="GO" id="GO:0008360">
    <property type="term" value="P:regulation of cell shape"/>
    <property type="evidence" value="ECO:0007669"/>
    <property type="project" value="UniProtKB-UniRule"/>
</dbReference>
<feature type="transmembrane region" description="Helical" evidence="10">
    <location>
        <begin position="433"/>
        <end position="455"/>
    </location>
</feature>
<dbReference type="PIRSF" id="PIRSF002869">
    <property type="entry name" value="MviN"/>
    <property type="match status" value="1"/>
</dbReference>
<feature type="transmembrane region" description="Helical" evidence="10">
    <location>
        <begin position="475"/>
        <end position="495"/>
    </location>
</feature>
<feature type="transmembrane region" description="Helical" evidence="10">
    <location>
        <begin position="154"/>
        <end position="177"/>
    </location>
</feature>
<dbReference type="Proteomes" id="UP000192273">
    <property type="component" value="Chromosome"/>
</dbReference>
<feature type="transmembrane region" description="Helical" evidence="10">
    <location>
        <begin position="344"/>
        <end position="366"/>
    </location>
</feature>
<keyword evidence="10 11" id="KW-0961">Cell wall biogenesis/degradation</keyword>
<keyword evidence="7 10" id="KW-0472">Membrane</keyword>
<keyword evidence="3 10" id="KW-0812">Transmembrane</keyword>
<evidence type="ECO:0000256" key="5">
    <source>
        <dbReference type="ARBA" id="ARBA00022984"/>
    </source>
</evidence>
<feature type="transmembrane region" description="Helical" evidence="10">
    <location>
        <begin position="228"/>
        <end position="254"/>
    </location>
</feature>
<comment type="similarity">
    <text evidence="9 10 11">Belongs to the MurJ/MviN family.</text>
</comment>
<keyword evidence="13" id="KW-1185">Reference proteome</keyword>
<feature type="transmembrane region" description="Helical" evidence="10">
    <location>
        <begin position="305"/>
        <end position="324"/>
    </location>
</feature>
<feature type="transmembrane region" description="Helical" evidence="10">
    <location>
        <begin position="129"/>
        <end position="147"/>
    </location>
</feature>